<sequence length="378" mass="42506">RKWAEYAVYFVGTGSQQVISLKELDTQNNGLGTIIDNVKLEASKEMIVNGSFEKFTVEVNNGRWKLVTFDAWDGEGEVWNNRLGKRSTKGTYKIELDVGRELNVLSQTVTTENRVEYELTLDAYARRLNSSDFEIWIDEEKLETVKPIKEWKNYSFKFFGNGETQKISIKEVESQNNRLGTVIDNISLVSTGEFSNRPPVIEGVAQKVVSVYELYRFKPKTTDIDGDSLVYSIENKPLWIDFNITTGELKGVVPVGSEGNYSNIVISVNDGTETVSLAPFEIEVQAALDIAHKYGKATQGTDSSYYYYSSASNAIDKDDSTYNHTRGGKNGKNWLQLELPNPTIVSKVVLQNRSHSSRISNAKVYLSDRPYTGTVDES</sequence>
<evidence type="ECO:0000313" key="3">
    <source>
        <dbReference type="EMBL" id="CAA6816151.1"/>
    </source>
</evidence>
<feature type="domain" description="DUF642" evidence="2">
    <location>
        <begin position="47"/>
        <end position="187"/>
    </location>
</feature>
<dbReference type="EMBL" id="CACVAS010000076">
    <property type="protein sequence ID" value="CAA6816151.1"/>
    <property type="molecule type" value="Genomic_DNA"/>
</dbReference>
<dbReference type="InterPro" id="IPR000421">
    <property type="entry name" value="FA58C"/>
</dbReference>
<accession>A0A6S6SZH2</accession>
<dbReference type="InterPro" id="IPR013783">
    <property type="entry name" value="Ig-like_fold"/>
</dbReference>
<organism evidence="3">
    <name type="scientific">uncultured Sulfurovum sp</name>
    <dbReference type="NCBI Taxonomy" id="269237"/>
    <lineage>
        <taxon>Bacteria</taxon>
        <taxon>Pseudomonadati</taxon>
        <taxon>Campylobacterota</taxon>
        <taxon>Epsilonproteobacteria</taxon>
        <taxon>Campylobacterales</taxon>
        <taxon>Sulfurovaceae</taxon>
        <taxon>Sulfurovum</taxon>
        <taxon>environmental samples</taxon>
    </lineage>
</organism>
<dbReference type="InterPro" id="IPR006946">
    <property type="entry name" value="DGR2-like_dom"/>
</dbReference>
<dbReference type="Gene3D" id="2.60.40.10">
    <property type="entry name" value="Immunoglobulins"/>
    <property type="match status" value="1"/>
</dbReference>
<proteinExistence type="predicted"/>
<protein>
    <submittedName>
        <fullName evidence="3">Hemolysin-type calcium binding protein</fullName>
    </submittedName>
</protein>
<dbReference type="Pfam" id="PF00754">
    <property type="entry name" value="F5_F8_type_C"/>
    <property type="match status" value="1"/>
</dbReference>
<dbReference type="SUPFAM" id="SSF49313">
    <property type="entry name" value="Cadherin-like"/>
    <property type="match status" value="1"/>
</dbReference>
<dbReference type="InterPro" id="IPR008979">
    <property type="entry name" value="Galactose-bd-like_sf"/>
</dbReference>
<feature type="domain" description="F5/8 type C" evidence="1">
    <location>
        <begin position="301"/>
        <end position="368"/>
    </location>
</feature>
<gene>
    <name evidence="3" type="ORF">HELGO_WM94008</name>
</gene>
<dbReference type="Pfam" id="PF04862">
    <property type="entry name" value="DUF642"/>
    <property type="match status" value="1"/>
</dbReference>
<evidence type="ECO:0000259" key="1">
    <source>
        <dbReference type="Pfam" id="PF00754"/>
    </source>
</evidence>
<dbReference type="AlphaFoldDB" id="A0A6S6SZH2"/>
<name>A0A6S6SZH2_9BACT</name>
<dbReference type="InterPro" id="IPR015919">
    <property type="entry name" value="Cadherin-like_sf"/>
</dbReference>
<dbReference type="SUPFAM" id="SSF49785">
    <property type="entry name" value="Galactose-binding domain-like"/>
    <property type="match status" value="1"/>
</dbReference>
<dbReference type="Gene3D" id="2.60.120.260">
    <property type="entry name" value="Galactose-binding domain-like"/>
    <property type="match status" value="2"/>
</dbReference>
<feature type="non-terminal residue" evidence="3">
    <location>
        <position position="1"/>
    </location>
</feature>
<dbReference type="GO" id="GO:0016020">
    <property type="term" value="C:membrane"/>
    <property type="evidence" value="ECO:0007669"/>
    <property type="project" value="InterPro"/>
</dbReference>
<reference evidence="3" key="1">
    <citation type="submission" date="2020-01" db="EMBL/GenBank/DDBJ databases">
        <authorList>
            <person name="Meier V. D."/>
            <person name="Meier V D."/>
        </authorList>
    </citation>
    <scope>NUCLEOTIDE SEQUENCE</scope>
    <source>
        <strain evidence="3">HLG_WM_MAG_01</strain>
    </source>
</reference>
<dbReference type="GO" id="GO:0005509">
    <property type="term" value="F:calcium ion binding"/>
    <property type="evidence" value="ECO:0007669"/>
    <property type="project" value="InterPro"/>
</dbReference>
<feature type="non-terminal residue" evidence="3">
    <location>
        <position position="378"/>
    </location>
</feature>
<dbReference type="Pfam" id="PF05345">
    <property type="entry name" value="He_PIG"/>
    <property type="match status" value="1"/>
</dbReference>
<evidence type="ECO:0000259" key="2">
    <source>
        <dbReference type="Pfam" id="PF04862"/>
    </source>
</evidence>